<protein>
    <recommendedName>
        <fullName evidence="4">Lipoprotein</fullName>
    </recommendedName>
</protein>
<evidence type="ECO:0000313" key="3">
    <source>
        <dbReference type="Proteomes" id="UP000596827"/>
    </source>
</evidence>
<comment type="caution">
    <text evidence="2">The sequence shown here is derived from an EMBL/GenBank/DDBJ whole genome shotgun (WGS) entry which is preliminary data.</text>
</comment>
<organism evidence="2 3">
    <name type="scientific">Ramlibacter albus</name>
    <dbReference type="NCBI Taxonomy" id="2079448"/>
    <lineage>
        <taxon>Bacteria</taxon>
        <taxon>Pseudomonadati</taxon>
        <taxon>Pseudomonadota</taxon>
        <taxon>Betaproteobacteria</taxon>
        <taxon>Burkholderiales</taxon>
        <taxon>Comamonadaceae</taxon>
        <taxon>Ramlibacter</taxon>
    </lineage>
</organism>
<evidence type="ECO:0000313" key="2">
    <source>
        <dbReference type="EMBL" id="MBC5767132.1"/>
    </source>
</evidence>
<feature type="chain" id="PRO_5037679177" description="Lipoprotein" evidence="1">
    <location>
        <begin position="26"/>
        <end position="71"/>
    </location>
</feature>
<feature type="signal peptide" evidence="1">
    <location>
        <begin position="1"/>
        <end position="25"/>
    </location>
</feature>
<evidence type="ECO:0008006" key="4">
    <source>
        <dbReference type="Google" id="ProtNLM"/>
    </source>
</evidence>
<dbReference type="RefSeq" id="WP_187083621.1">
    <property type="nucleotide sequence ID" value="NZ_JACORU010000009.1"/>
</dbReference>
<evidence type="ECO:0000256" key="1">
    <source>
        <dbReference type="SAM" id="SignalP"/>
    </source>
</evidence>
<dbReference type="PROSITE" id="PS51257">
    <property type="entry name" value="PROKAR_LIPOPROTEIN"/>
    <property type="match status" value="1"/>
</dbReference>
<proteinExistence type="predicted"/>
<keyword evidence="3" id="KW-1185">Reference proteome</keyword>
<keyword evidence="1" id="KW-0732">Signal</keyword>
<name>A0A923MDN9_9BURK</name>
<dbReference type="AlphaFoldDB" id="A0A923MDN9"/>
<dbReference type="Proteomes" id="UP000596827">
    <property type="component" value="Unassembled WGS sequence"/>
</dbReference>
<accession>A0A923MDN9</accession>
<reference evidence="2" key="1">
    <citation type="submission" date="2020-08" db="EMBL/GenBank/DDBJ databases">
        <title>Ramlibacter sp. GTP1 16S ribosomal RNA gene genome sequencing and assembly.</title>
        <authorList>
            <person name="Kang M."/>
        </authorList>
    </citation>
    <scope>NUCLEOTIDE SEQUENCE</scope>
    <source>
        <strain evidence="2">GTP1</strain>
    </source>
</reference>
<gene>
    <name evidence="2" type="ORF">H8R02_21880</name>
</gene>
<dbReference type="EMBL" id="JACORU010000009">
    <property type="protein sequence ID" value="MBC5767132.1"/>
    <property type="molecule type" value="Genomic_DNA"/>
</dbReference>
<sequence>MKPLYVLAPLGLAALLAGCSTTTYTPVAVSPAYVVPASPTIVMGAGPAWLDSDGDGVPNHLDARPYDSRFR</sequence>